<dbReference type="InterPro" id="IPR000209">
    <property type="entry name" value="Peptidase_S8/S53_dom"/>
</dbReference>
<dbReference type="InterPro" id="IPR013425">
    <property type="entry name" value="Autotrns_rpt"/>
</dbReference>
<dbReference type="Gene3D" id="3.40.50.200">
    <property type="entry name" value="Peptidase S8/S53 domain"/>
    <property type="match status" value="1"/>
</dbReference>
<keyword evidence="3 5" id="KW-0378">Hydrolase</keyword>
<dbReference type="GO" id="GO:0004252">
    <property type="term" value="F:serine-type endopeptidase activity"/>
    <property type="evidence" value="ECO:0007669"/>
    <property type="project" value="UniProtKB-UniRule"/>
</dbReference>
<dbReference type="InterPro" id="IPR036709">
    <property type="entry name" value="Autotransporte_beta_dom_sf"/>
</dbReference>
<evidence type="ECO:0000259" key="8">
    <source>
        <dbReference type="PROSITE" id="PS51208"/>
    </source>
</evidence>
<dbReference type="PATRIC" id="fig|405446.3.peg.3032"/>
<feature type="signal peptide" evidence="7">
    <location>
        <begin position="1"/>
        <end position="20"/>
    </location>
</feature>
<dbReference type="PROSITE" id="PS00138">
    <property type="entry name" value="SUBTILASE_SER"/>
    <property type="match status" value="1"/>
</dbReference>
<feature type="active site" description="Charge relay system" evidence="5">
    <location>
        <position position="123"/>
    </location>
</feature>
<dbReference type="InterPro" id="IPR036852">
    <property type="entry name" value="Peptidase_S8/S53_dom_sf"/>
</dbReference>
<feature type="active site" description="Charge relay system" evidence="5">
    <location>
        <position position="318"/>
    </location>
</feature>
<feature type="domain" description="Autotransporter" evidence="8">
    <location>
        <begin position="680"/>
        <end position="950"/>
    </location>
</feature>
<gene>
    <name evidence="9" type="ORF">ABB27_02005</name>
</gene>
<keyword evidence="2 7" id="KW-0732">Signal</keyword>
<dbReference type="InterPro" id="IPR015500">
    <property type="entry name" value="Peptidase_S8_subtilisin-rel"/>
</dbReference>
<comment type="caution">
    <text evidence="9">The sequence shown here is derived from an EMBL/GenBank/DDBJ whole genome shotgun (WGS) entry which is preliminary data.</text>
</comment>
<dbReference type="Gene3D" id="2.40.128.130">
    <property type="entry name" value="Autotransporter beta-domain"/>
    <property type="match status" value="1"/>
</dbReference>
<dbReference type="PANTHER" id="PTHR42884:SF14">
    <property type="entry name" value="NEUROENDOCRINE CONVERTASE 1"/>
    <property type="match status" value="1"/>
</dbReference>
<dbReference type="CDD" id="cd04848">
    <property type="entry name" value="Peptidases_S8_Autotransporter_serine_protease_like"/>
    <property type="match status" value="1"/>
</dbReference>
<dbReference type="PRINTS" id="PR00723">
    <property type="entry name" value="SUBTILISIN"/>
</dbReference>
<evidence type="ECO:0000256" key="7">
    <source>
        <dbReference type="SAM" id="SignalP"/>
    </source>
</evidence>
<dbReference type="GO" id="GO:0005886">
    <property type="term" value="C:plasma membrane"/>
    <property type="evidence" value="ECO:0007669"/>
    <property type="project" value="TreeGrafter"/>
</dbReference>
<proteinExistence type="inferred from homology"/>
<evidence type="ECO:0000256" key="1">
    <source>
        <dbReference type="ARBA" id="ARBA00022670"/>
    </source>
</evidence>
<evidence type="ECO:0000256" key="5">
    <source>
        <dbReference type="PROSITE-ProRule" id="PRU01240"/>
    </source>
</evidence>
<dbReference type="EMBL" id="LDJJ01000006">
    <property type="protein sequence ID" value="KRG72259.1"/>
    <property type="molecule type" value="Genomic_DNA"/>
</dbReference>
<dbReference type="SUPFAM" id="SSF52743">
    <property type="entry name" value="Subtilisin-like"/>
    <property type="match status" value="1"/>
</dbReference>
<dbReference type="PROSITE" id="PS51208">
    <property type="entry name" value="AUTOTRANSPORTER"/>
    <property type="match status" value="1"/>
</dbReference>
<dbReference type="Pfam" id="PF03797">
    <property type="entry name" value="Autotransporter"/>
    <property type="match status" value="1"/>
</dbReference>
<dbReference type="PROSITE" id="PS51892">
    <property type="entry name" value="SUBTILASE"/>
    <property type="match status" value="1"/>
</dbReference>
<dbReference type="AlphaFoldDB" id="A0A0R0D3Q5"/>
<dbReference type="Pfam" id="PF00082">
    <property type="entry name" value="Peptidase_S8"/>
    <property type="match status" value="1"/>
</dbReference>
<accession>A0A0R0D3Q5</accession>
<dbReference type="SUPFAM" id="SSF103515">
    <property type="entry name" value="Autotransporter"/>
    <property type="match status" value="1"/>
</dbReference>
<dbReference type="InterPro" id="IPR005546">
    <property type="entry name" value="Autotransporte_beta"/>
</dbReference>
<evidence type="ECO:0000256" key="6">
    <source>
        <dbReference type="SAM" id="MobiDB-lite"/>
    </source>
</evidence>
<feature type="compositionally biased region" description="Pro residues" evidence="6">
    <location>
        <begin position="30"/>
        <end position="55"/>
    </location>
</feature>
<dbReference type="InterPro" id="IPR034061">
    <property type="entry name" value="Peptidases_S8_Autotransporter"/>
</dbReference>
<dbReference type="Proteomes" id="UP000051863">
    <property type="component" value="Unassembled WGS sequence"/>
</dbReference>
<sequence>MESSSLARGVLASSLALALAACGSGSGPKSDPPPVTPPVTPPPTTTPPVTPPVTPQPAFDAHLALTNTQAAHAMGLTGAGYPIGVIDSGVMRNHPALAGRVLVNRNYINPTENNLSVDDVVGHGTTVAQLAAGAPTGQWPGGVAPGAQILSARIIADKEPTDDGSGNGNEVTGALGLAPIHADLIGDGMRIMNNSWGGLYWTRPNVTAEIANEYRPFIRDNDGLVVFATGNESKANPSDMAALPSKVGGSSTYPAADLERGWLAVAALDTANPTALAYYSNACGVAKNYCLVAPGTSMFIGHDSTANNLAYFYGSGTSYAAPLVSGAAALVWQAFPYFNNDLVRQTLLGTATDLGEAGPDAVFGYGLLNVGKAVKGPGKADWGDIKVDVNKTGLDSVWSNPISGAGGLVKSGSGSLALSAANTYAGATRIQRGTLALQDGGSIRSNVTIDAQSNPSAAALQFMGGSTRVVGNVDNGASVIVLSNVGSATIEGNYLQRSGAQLMVALGSNALQVTGTASLDGGVTVSGAVNGYVPQNGRRQDLLHAGGGVSGQFATPSTGDTGVTLLDVKYGYDANNAWLQLDQVSVTAMASSAGVGLRAMSAAQRVEHAFELLDSDTVLQATAFGAAAGSVQSVGGGFSGLAQSLESLSGQAHATATAMTFDSIDMSRRALSSQFAEGGSRAAASGVWMRNLGGGGQGGYLGSDYSVAGWMMGGEAALSGNAVLGFAFGETRANGNGGVSQDRGRDRQTQSQLYAGWQRGDVYVLGQAGFGQYQRELDRGLLLGAERAGVHARYSGNFLSSSVEAGYRLGRGSAQLTPYLGADYTRIDGGAFNEQGGYGFGLRADDWSSSRVQALAGLRGQYLWKQVAFNGYAEWQQALGGNGLSLDASFVGVDAWAPIAGLQPARAGGLFGLSVESWLARNTRLSLGYDQRFGPRGDNRQVSLRLQQAF</sequence>
<comment type="similarity">
    <text evidence="5">Belongs to the peptidase S8 family.</text>
</comment>
<dbReference type="PANTHER" id="PTHR42884">
    <property type="entry name" value="PROPROTEIN CONVERTASE SUBTILISIN/KEXIN-RELATED"/>
    <property type="match status" value="1"/>
</dbReference>
<dbReference type="OrthoDB" id="5360469at2"/>
<feature type="region of interest" description="Disordered" evidence="6">
    <location>
        <begin position="22"/>
        <end position="56"/>
    </location>
</feature>
<dbReference type="PROSITE" id="PS00136">
    <property type="entry name" value="SUBTILASE_ASP"/>
    <property type="match status" value="1"/>
</dbReference>
<dbReference type="SMART" id="SM00869">
    <property type="entry name" value="Autotransporter"/>
    <property type="match status" value="1"/>
</dbReference>
<dbReference type="InterPro" id="IPR023828">
    <property type="entry name" value="Peptidase_S8_Ser-AS"/>
</dbReference>
<feature type="active site" description="Charge relay system" evidence="5">
    <location>
        <position position="87"/>
    </location>
</feature>
<name>A0A0R0D3Q5_9GAMM</name>
<evidence type="ECO:0000313" key="10">
    <source>
        <dbReference type="Proteomes" id="UP000051863"/>
    </source>
</evidence>
<evidence type="ECO:0000256" key="2">
    <source>
        <dbReference type="ARBA" id="ARBA00022729"/>
    </source>
</evidence>
<keyword evidence="1 5" id="KW-0645">Protease</keyword>
<evidence type="ECO:0000256" key="4">
    <source>
        <dbReference type="ARBA" id="ARBA00022825"/>
    </source>
</evidence>
<dbReference type="RefSeq" id="WP_057626625.1">
    <property type="nucleotide sequence ID" value="NZ_LDJJ01000006.1"/>
</dbReference>
<feature type="chain" id="PRO_5006395168" evidence="7">
    <location>
        <begin position="21"/>
        <end position="950"/>
    </location>
</feature>
<reference evidence="9 10" key="1">
    <citation type="submission" date="2015-05" db="EMBL/GenBank/DDBJ databases">
        <title>Genome sequencing and analysis of members of genus Stenotrophomonas.</title>
        <authorList>
            <person name="Patil P.P."/>
            <person name="Midha S."/>
            <person name="Patil P.B."/>
        </authorList>
    </citation>
    <scope>NUCLEOTIDE SEQUENCE [LARGE SCALE GENOMIC DNA]</scope>
    <source>
        <strain evidence="9 10">DSM 18941</strain>
    </source>
</reference>
<evidence type="ECO:0000256" key="3">
    <source>
        <dbReference type="ARBA" id="ARBA00022801"/>
    </source>
</evidence>
<keyword evidence="10" id="KW-1185">Reference proteome</keyword>
<protein>
    <submittedName>
        <fullName evidence="9">Serine protease</fullName>
    </submittedName>
</protein>
<organism evidence="9 10">
    <name type="scientific">Stenotrophomonas terrae</name>
    <dbReference type="NCBI Taxonomy" id="405446"/>
    <lineage>
        <taxon>Bacteria</taxon>
        <taxon>Pseudomonadati</taxon>
        <taxon>Pseudomonadota</taxon>
        <taxon>Gammaproteobacteria</taxon>
        <taxon>Lysobacterales</taxon>
        <taxon>Lysobacteraceae</taxon>
        <taxon>Stenotrophomonas</taxon>
    </lineage>
</organism>
<dbReference type="InterPro" id="IPR023827">
    <property type="entry name" value="Peptidase_S8_Asp-AS"/>
</dbReference>
<dbReference type="Pfam" id="PF12951">
    <property type="entry name" value="PATR"/>
    <property type="match status" value="1"/>
</dbReference>
<keyword evidence="4 5" id="KW-0720">Serine protease</keyword>
<evidence type="ECO:0000313" key="9">
    <source>
        <dbReference type="EMBL" id="KRG72259.1"/>
    </source>
</evidence>
<dbReference type="NCBIfam" id="TIGR02601">
    <property type="entry name" value="autotrns_rpt"/>
    <property type="match status" value="1"/>
</dbReference>
<dbReference type="GO" id="GO:0016485">
    <property type="term" value="P:protein processing"/>
    <property type="evidence" value="ECO:0007669"/>
    <property type="project" value="TreeGrafter"/>
</dbReference>